<evidence type="ECO:0000256" key="3">
    <source>
        <dbReference type="ARBA" id="ARBA00009119"/>
    </source>
</evidence>
<dbReference type="CDD" id="cd16571">
    <property type="entry name" value="RING-HC_SIAHs"/>
    <property type="match status" value="1"/>
</dbReference>
<evidence type="ECO:0000256" key="10">
    <source>
        <dbReference type="ARBA" id="ARBA00024004"/>
    </source>
</evidence>
<evidence type="ECO:0000313" key="14">
    <source>
        <dbReference type="Proteomes" id="UP000015453"/>
    </source>
</evidence>
<evidence type="ECO:0000256" key="1">
    <source>
        <dbReference type="ARBA" id="ARBA00000900"/>
    </source>
</evidence>
<dbReference type="PANTHER" id="PTHR46632">
    <property type="entry name" value="E3 UBIQUITIN-PROTEIN LIGASE SINA-LIKE 4"/>
    <property type="match status" value="1"/>
</dbReference>
<dbReference type="OrthoDB" id="4788989at2759"/>
<name>S8BRD3_9LAMI</name>
<feature type="domain" description="SIAH-type" evidence="12">
    <location>
        <begin position="62"/>
        <end position="119"/>
    </location>
</feature>
<keyword evidence="14" id="KW-1185">Reference proteome</keyword>
<evidence type="ECO:0000256" key="2">
    <source>
        <dbReference type="ARBA" id="ARBA00004906"/>
    </source>
</evidence>
<dbReference type="UniPathway" id="UPA00143"/>
<evidence type="ECO:0000256" key="7">
    <source>
        <dbReference type="ARBA" id="ARBA00022771"/>
    </source>
</evidence>
<keyword evidence="6" id="KW-0479">Metal-binding</keyword>
<dbReference type="InterPro" id="IPR013083">
    <property type="entry name" value="Znf_RING/FYVE/PHD"/>
</dbReference>
<keyword evidence="5" id="KW-0808">Transferase</keyword>
<dbReference type="InterPro" id="IPR013010">
    <property type="entry name" value="Znf_SIAH"/>
</dbReference>
<dbReference type="Pfam" id="PF21362">
    <property type="entry name" value="Sina_RING"/>
    <property type="match status" value="1"/>
</dbReference>
<dbReference type="EMBL" id="AUSU01010525">
    <property type="protein sequence ID" value="EPS57190.1"/>
    <property type="molecule type" value="Genomic_DNA"/>
</dbReference>
<comment type="function">
    <text evidence="10">E3 ubiquitin-protein ligase that mediates ubiquitination and subsequent proteasomal degradation of target proteins. E3 ubiquitin ligases accept ubiquitin from an E2 ubiquitin-conjugating enzyme in the form of a thioester and then directly transfers the ubiquitin to targeted substrates. It probably triggers the ubiquitin-mediated degradation of different substrates.</text>
</comment>
<organism evidence="13 14">
    <name type="scientific">Genlisea aurea</name>
    <dbReference type="NCBI Taxonomy" id="192259"/>
    <lineage>
        <taxon>Eukaryota</taxon>
        <taxon>Viridiplantae</taxon>
        <taxon>Streptophyta</taxon>
        <taxon>Embryophyta</taxon>
        <taxon>Tracheophyta</taxon>
        <taxon>Spermatophyta</taxon>
        <taxon>Magnoliopsida</taxon>
        <taxon>eudicotyledons</taxon>
        <taxon>Gunneridae</taxon>
        <taxon>Pentapetalae</taxon>
        <taxon>asterids</taxon>
        <taxon>lamiids</taxon>
        <taxon>Lamiales</taxon>
        <taxon>Lentibulariaceae</taxon>
        <taxon>Genlisea</taxon>
    </lineage>
</organism>
<dbReference type="Pfam" id="PF21361">
    <property type="entry name" value="Sina_ZnF"/>
    <property type="match status" value="1"/>
</dbReference>
<gene>
    <name evidence="13" type="ORF">M569_17631</name>
</gene>
<comment type="catalytic activity">
    <reaction evidence="1">
        <text>S-ubiquitinyl-[E2 ubiquitin-conjugating enzyme]-L-cysteine + [acceptor protein]-L-lysine = [E2 ubiquitin-conjugating enzyme]-L-cysteine + N(6)-ubiquitinyl-[acceptor protein]-L-lysine.</text>
        <dbReference type="EC" id="2.3.2.27"/>
    </reaction>
</comment>
<evidence type="ECO:0000256" key="4">
    <source>
        <dbReference type="ARBA" id="ARBA00012483"/>
    </source>
</evidence>
<keyword evidence="9" id="KW-0862">Zinc</keyword>
<dbReference type="AlphaFoldDB" id="S8BRD3"/>
<comment type="caution">
    <text evidence="13">The sequence shown here is derived from an EMBL/GenBank/DDBJ whole genome shotgun (WGS) entry which is preliminary data.</text>
</comment>
<evidence type="ECO:0000256" key="5">
    <source>
        <dbReference type="ARBA" id="ARBA00022679"/>
    </source>
</evidence>
<evidence type="ECO:0000256" key="9">
    <source>
        <dbReference type="ARBA" id="ARBA00022833"/>
    </source>
</evidence>
<evidence type="ECO:0000256" key="11">
    <source>
        <dbReference type="PROSITE-ProRule" id="PRU00455"/>
    </source>
</evidence>
<evidence type="ECO:0000256" key="6">
    <source>
        <dbReference type="ARBA" id="ARBA00022723"/>
    </source>
</evidence>
<evidence type="ECO:0000259" key="12">
    <source>
        <dbReference type="PROSITE" id="PS51081"/>
    </source>
</evidence>
<dbReference type="PROSITE" id="PS51081">
    <property type="entry name" value="ZF_SIAH"/>
    <property type="match status" value="1"/>
</dbReference>
<dbReference type="InterPro" id="IPR044286">
    <property type="entry name" value="SINL_plant"/>
</dbReference>
<dbReference type="Proteomes" id="UP000015453">
    <property type="component" value="Unassembled WGS sequence"/>
</dbReference>
<keyword evidence="8" id="KW-0833">Ubl conjugation pathway</keyword>
<comment type="pathway">
    <text evidence="2">Protein modification; protein ubiquitination.</text>
</comment>
<accession>S8BRD3</accession>
<sequence>LLDPDVLDCPICFLALNPPVYQCVNGHVACDSCCKKMKNKCGSCSFSIGYNRCRALEKVMESLEFKCSNHSYGCLARLKNSERVHHEKACPCIPCLCPCCSNYKASRKDLYTHLQKEHASSVEKIRFGVASMLCLDAIEGHIVLVEEGEGFLFVLSCSVNADWSSGYVVCIAPNNSERDFVYELSAEDGDSSTKLTTTAENTPKWGVDHKPRKQFVVLKEFMTSEWELTI</sequence>
<evidence type="ECO:0000313" key="13">
    <source>
        <dbReference type="EMBL" id="EPS57190.1"/>
    </source>
</evidence>
<dbReference type="SUPFAM" id="SSF49599">
    <property type="entry name" value="TRAF domain-like"/>
    <property type="match status" value="1"/>
</dbReference>
<dbReference type="Gene3D" id="3.30.40.10">
    <property type="entry name" value="Zinc/RING finger domain, C3HC4 (zinc finger)"/>
    <property type="match status" value="1"/>
</dbReference>
<dbReference type="GO" id="GO:0016567">
    <property type="term" value="P:protein ubiquitination"/>
    <property type="evidence" value="ECO:0007669"/>
    <property type="project" value="UniProtKB-UniPathway"/>
</dbReference>
<dbReference type="EC" id="2.3.2.27" evidence="4"/>
<comment type="similarity">
    <text evidence="3">Belongs to the SINA (Seven in absentia) family.</text>
</comment>
<feature type="non-terminal residue" evidence="13">
    <location>
        <position position="1"/>
    </location>
</feature>
<dbReference type="InterPro" id="IPR049548">
    <property type="entry name" value="Sina-like_RING"/>
</dbReference>
<protein>
    <recommendedName>
        <fullName evidence="4">RING-type E3 ubiquitin transferase</fullName>
        <ecNumber evidence="4">2.3.2.27</ecNumber>
    </recommendedName>
</protein>
<dbReference type="GO" id="GO:0061630">
    <property type="term" value="F:ubiquitin protein ligase activity"/>
    <property type="evidence" value="ECO:0007669"/>
    <property type="project" value="UniProtKB-EC"/>
</dbReference>
<proteinExistence type="inferred from homology"/>
<dbReference type="GO" id="GO:0008270">
    <property type="term" value="F:zinc ion binding"/>
    <property type="evidence" value="ECO:0007669"/>
    <property type="project" value="UniProtKB-KW"/>
</dbReference>
<reference evidence="13 14" key="1">
    <citation type="journal article" date="2013" name="BMC Genomics">
        <title>The miniature genome of a carnivorous plant Genlisea aurea contains a low number of genes and short non-coding sequences.</title>
        <authorList>
            <person name="Leushkin E.V."/>
            <person name="Sutormin R.A."/>
            <person name="Nabieva E.R."/>
            <person name="Penin A.A."/>
            <person name="Kondrashov A.S."/>
            <person name="Logacheva M.D."/>
        </authorList>
    </citation>
    <scope>NUCLEOTIDE SEQUENCE [LARGE SCALE GENOMIC DNA]</scope>
</reference>
<evidence type="ECO:0000256" key="8">
    <source>
        <dbReference type="ARBA" id="ARBA00022786"/>
    </source>
</evidence>
<feature type="non-terminal residue" evidence="13">
    <location>
        <position position="230"/>
    </location>
</feature>
<dbReference type="PANTHER" id="PTHR46632:SF16">
    <property type="entry name" value="E3 UBIQUITIN-PROTEIN LIGASE SINA-LIKE 10"/>
    <property type="match status" value="1"/>
</dbReference>
<keyword evidence="7 11" id="KW-0863">Zinc-finger</keyword>